<organism evidence="2 3">
    <name type="scientific">Facklamia miroungae</name>
    <dbReference type="NCBI Taxonomy" id="120956"/>
    <lineage>
        <taxon>Bacteria</taxon>
        <taxon>Bacillati</taxon>
        <taxon>Bacillota</taxon>
        <taxon>Bacilli</taxon>
        <taxon>Lactobacillales</taxon>
        <taxon>Aerococcaceae</taxon>
        <taxon>Facklamia</taxon>
    </lineage>
</organism>
<accession>A0A1G7VB54</accession>
<evidence type="ECO:0000313" key="2">
    <source>
        <dbReference type="EMBL" id="SDG56983.1"/>
    </source>
</evidence>
<name>A0A1G7VB54_9LACT</name>
<keyword evidence="3" id="KW-1185">Reference proteome</keyword>
<evidence type="ECO:0000256" key="1">
    <source>
        <dbReference type="SAM" id="SignalP"/>
    </source>
</evidence>
<dbReference type="AlphaFoldDB" id="A0A1G7VB54"/>
<reference evidence="2 3" key="1">
    <citation type="submission" date="2016-10" db="EMBL/GenBank/DDBJ databases">
        <authorList>
            <person name="de Groot N.N."/>
        </authorList>
    </citation>
    <scope>NUCLEOTIDE SEQUENCE [LARGE SCALE GENOMIC DNA]</scope>
    <source>
        <strain evidence="2 3">ATCC BAA-466</strain>
    </source>
</reference>
<evidence type="ECO:0000313" key="3">
    <source>
        <dbReference type="Proteomes" id="UP000199708"/>
    </source>
</evidence>
<keyword evidence="1" id="KW-0732">Signal</keyword>
<protein>
    <submittedName>
        <fullName evidence="2">Uncharacterized protein</fullName>
    </submittedName>
</protein>
<proteinExistence type="predicted"/>
<gene>
    <name evidence="2" type="ORF">SAMN05421791_1177</name>
</gene>
<feature type="chain" id="PRO_5038938460" evidence="1">
    <location>
        <begin position="20"/>
        <end position="55"/>
    </location>
</feature>
<sequence length="55" mass="5904">MKKVMSSLLVGAIALSVYASKTSVENVAANENTTTTSEVLNEEETLNPFIGVWTN</sequence>
<feature type="signal peptide" evidence="1">
    <location>
        <begin position="1"/>
        <end position="19"/>
    </location>
</feature>
<dbReference type="Proteomes" id="UP000199708">
    <property type="component" value="Unassembled WGS sequence"/>
</dbReference>
<dbReference type="EMBL" id="FNCK01000017">
    <property type="protein sequence ID" value="SDG56983.1"/>
    <property type="molecule type" value="Genomic_DNA"/>
</dbReference>
<feature type="non-terminal residue" evidence="2">
    <location>
        <position position="55"/>
    </location>
</feature>